<feature type="chain" id="PRO_5011821542" description="Carboxylic ester hydrolase" evidence="3">
    <location>
        <begin position="22"/>
        <end position="577"/>
    </location>
</feature>
<evidence type="ECO:0000256" key="3">
    <source>
        <dbReference type="RuleBase" id="RU361235"/>
    </source>
</evidence>
<dbReference type="Pfam" id="PF00135">
    <property type="entry name" value="COesterase"/>
    <property type="match status" value="1"/>
</dbReference>
<dbReference type="Gene3D" id="3.40.50.1820">
    <property type="entry name" value="alpha/beta hydrolase"/>
    <property type="match status" value="1"/>
</dbReference>
<evidence type="ECO:0000256" key="2">
    <source>
        <dbReference type="ARBA" id="ARBA00022801"/>
    </source>
</evidence>
<dbReference type="OrthoDB" id="408631at2759"/>
<dbReference type="VEuPathDB" id="VectorBase:BGLB040108"/>
<dbReference type="VEuPathDB" id="VectorBase:BGLAX_052054"/>
<evidence type="ECO:0000313" key="5">
    <source>
        <dbReference type="EnsemblMetazoa" id="BGLB040108-PA"/>
    </source>
</evidence>
<evidence type="ECO:0000256" key="1">
    <source>
        <dbReference type="ARBA" id="ARBA00005964"/>
    </source>
</evidence>
<dbReference type="InterPro" id="IPR019826">
    <property type="entry name" value="Carboxylesterase_B_AS"/>
</dbReference>
<dbReference type="PROSITE" id="PS00122">
    <property type="entry name" value="CARBOXYLESTERASE_B_1"/>
    <property type="match status" value="1"/>
</dbReference>
<keyword evidence="3" id="KW-0732">Signal</keyword>
<sequence>MTRLKVALLSALCCFIVLVETTPLVKAPFGQVKGVEKVAQNGKPYLAFLGIPYAKPPLGELRFAKPERHPELNGVYDATTYGASCIQSQLMLPPEANYSEDCLFLNVFVNEINRDARKKVIFWIHGGGFVVGTSFGHDLGSFLTDHDIIVVTVNYRLGVLGFLSTEDEVAPGNYGLWDQILALKWVKENIPAFGGDSEDITISGESAGGSSASFIALSPHAVGLFSKVICHSGTATSLFGKYVNAKADALNLAKKLGCVPVDTDALANVEQSRSIVDCMRSKSAEELSKDVTFRLYRPVFVPRTDGDFLPRDPLNLLNDERYLDSIRFHDKPYLISLNNNEQQGPDVLYSMFKSFHYSRENVSIEEKDKQWEEVVWLSAMYNVADRLDRKDPSKDLTSFVFEWYDRRKGRDQALPTLISDLLFSIPTYDLLNAVARNPNGRVWYLYFNHYPQFMKGAYRGMIHGLDIVYLLDISLEDMNKITQAGMTGNFSQEDQELKALYSALIAEFVKNGNPEPPVLKELINSWPNYDLRSAKYLDFKPRPIVQEYLDREKRELWEKSVPNLARNLEKSSGHTEL</sequence>
<dbReference type="Proteomes" id="UP000076420">
    <property type="component" value="Unassembled WGS sequence"/>
</dbReference>
<dbReference type="EC" id="3.1.1.-" evidence="3"/>
<dbReference type="GO" id="GO:0016787">
    <property type="term" value="F:hydrolase activity"/>
    <property type="evidence" value="ECO:0007669"/>
    <property type="project" value="UniProtKB-KW"/>
</dbReference>
<keyword evidence="2 3" id="KW-0378">Hydrolase</keyword>
<feature type="domain" description="Carboxylesterase type B" evidence="4">
    <location>
        <begin position="22"/>
        <end position="557"/>
    </location>
</feature>
<dbReference type="InterPro" id="IPR050309">
    <property type="entry name" value="Type-B_Carboxylest/Lipase"/>
</dbReference>
<dbReference type="AlphaFoldDB" id="A0A2C9M9J8"/>
<dbReference type="InterPro" id="IPR029058">
    <property type="entry name" value="AB_hydrolase_fold"/>
</dbReference>
<dbReference type="PANTHER" id="PTHR11559">
    <property type="entry name" value="CARBOXYLESTERASE"/>
    <property type="match status" value="1"/>
</dbReference>
<reference evidence="5" key="1">
    <citation type="submission" date="2020-05" db="UniProtKB">
        <authorList>
            <consortium name="EnsemblMetazoa"/>
        </authorList>
    </citation>
    <scope>IDENTIFICATION</scope>
    <source>
        <strain evidence="5">BB02</strain>
    </source>
</reference>
<dbReference type="STRING" id="6526.A0A2C9M9J8"/>
<dbReference type="SUPFAM" id="SSF53474">
    <property type="entry name" value="alpha/beta-Hydrolases"/>
    <property type="match status" value="1"/>
</dbReference>
<organism evidence="5 6">
    <name type="scientific">Biomphalaria glabrata</name>
    <name type="common">Bloodfluke planorb</name>
    <name type="synonym">Freshwater snail</name>
    <dbReference type="NCBI Taxonomy" id="6526"/>
    <lineage>
        <taxon>Eukaryota</taxon>
        <taxon>Metazoa</taxon>
        <taxon>Spiralia</taxon>
        <taxon>Lophotrochozoa</taxon>
        <taxon>Mollusca</taxon>
        <taxon>Gastropoda</taxon>
        <taxon>Heterobranchia</taxon>
        <taxon>Euthyneura</taxon>
        <taxon>Panpulmonata</taxon>
        <taxon>Hygrophila</taxon>
        <taxon>Lymnaeoidea</taxon>
        <taxon>Planorbidae</taxon>
        <taxon>Biomphalaria</taxon>
    </lineage>
</organism>
<dbReference type="KEGG" id="bgt:106053452"/>
<comment type="similarity">
    <text evidence="1 3">Belongs to the type-B carboxylesterase/lipase family.</text>
</comment>
<accession>A0A2C9M9J8</accession>
<dbReference type="InterPro" id="IPR002018">
    <property type="entry name" value="CarbesteraseB"/>
</dbReference>
<dbReference type="EnsemblMetazoa" id="BGLB040108-RA">
    <property type="protein sequence ID" value="BGLB040108-PA"/>
    <property type="gene ID" value="BGLB040108"/>
</dbReference>
<evidence type="ECO:0000313" key="6">
    <source>
        <dbReference type="Proteomes" id="UP000076420"/>
    </source>
</evidence>
<evidence type="ECO:0000259" key="4">
    <source>
        <dbReference type="Pfam" id="PF00135"/>
    </source>
</evidence>
<gene>
    <name evidence="5" type="primary">106053452</name>
</gene>
<name>A0A2C9M9J8_BIOGL</name>
<feature type="signal peptide" evidence="3">
    <location>
        <begin position="1"/>
        <end position="21"/>
    </location>
</feature>
<protein>
    <recommendedName>
        <fullName evidence="3">Carboxylic ester hydrolase</fullName>
        <ecNumber evidence="3">3.1.1.-</ecNumber>
    </recommendedName>
</protein>
<proteinExistence type="inferred from homology"/>
<dbReference type="RefSeq" id="XP_013064457.2">
    <property type="nucleotide sequence ID" value="XM_013209003.2"/>
</dbReference>